<dbReference type="InterPro" id="IPR001849">
    <property type="entry name" value="PH_domain"/>
</dbReference>
<accession>A0ABS8RI00</accession>
<evidence type="ECO:0000256" key="1">
    <source>
        <dbReference type="ARBA" id="ARBA00022723"/>
    </source>
</evidence>
<evidence type="ECO:0000256" key="4">
    <source>
        <dbReference type="ARBA" id="ARBA00022833"/>
    </source>
</evidence>
<dbReference type="PROSITE" id="PS00626">
    <property type="entry name" value="RCC1_2"/>
    <property type="match status" value="1"/>
</dbReference>
<dbReference type="Pfam" id="PF08381">
    <property type="entry name" value="BRX"/>
    <property type="match status" value="1"/>
</dbReference>
<dbReference type="PROSITE" id="PS50012">
    <property type="entry name" value="RCC1_3"/>
    <property type="match status" value="7"/>
</dbReference>
<evidence type="ECO:0000256" key="2">
    <source>
        <dbReference type="ARBA" id="ARBA00022737"/>
    </source>
</evidence>
<dbReference type="Proteomes" id="UP000823775">
    <property type="component" value="Unassembled WGS sequence"/>
</dbReference>
<dbReference type="Gene3D" id="2.130.10.30">
    <property type="entry name" value="Regulator of chromosome condensation 1/beta-lactamase-inhibitor protein II"/>
    <property type="match status" value="3"/>
</dbReference>
<dbReference type="InterPro" id="IPR017455">
    <property type="entry name" value="Znf_FYVE-rel"/>
</dbReference>
<name>A0ABS8RI00_DATST</name>
<dbReference type="SUPFAM" id="SSF50985">
    <property type="entry name" value="RCC1/BLIP-II"/>
    <property type="match status" value="1"/>
</dbReference>
<feature type="domain" description="FYVE-type" evidence="7">
    <location>
        <begin position="642"/>
        <end position="704"/>
    </location>
</feature>
<keyword evidence="1" id="KW-0479">Metal-binding</keyword>
<proteinExistence type="predicted"/>
<dbReference type="Gene3D" id="3.30.40.10">
    <property type="entry name" value="Zinc/RING finger domain, C3HC4 (zinc finger)"/>
    <property type="match status" value="1"/>
</dbReference>
<dbReference type="InterPro" id="IPR011011">
    <property type="entry name" value="Znf_FYVE_PHD"/>
</dbReference>
<dbReference type="PANTHER" id="PTHR22870:SF361">
    <property type="entry name" value="FYVE-TYPE DOMAIN-CONTAINING PROTEIN"/>
    <property type="match status" value="1"/>
</dbReference>
<dbReference type="InterPro" id="IPR058923">
    <property type="entry name" value="RCC1-like_dom"/>
</dbReference>
<dbReference type="Pfam" id="PF25390">
    <property type="entry name" value="WD40_RLD"/>
    <property type="match status" value="1"/>
</dbReference>
<feature type="repeat" description="RCC1" evidence="6">
    <location>
        <begin position="482"/>
        <end position="533"/>
    </location>
</feature>
<dbReference type="InterPro" id="IPR009091">
    <property type="entry name" value="RCC1/BLIP-II"/>
</dbReference>
<protein>
    <submittedName>
        <fullName evidence="9">Uncharacterized protein</fullName>
    </submittedName>
</protein>
<dbReference type="InterPro" id="IPR011993">
    <property type="entry name" value="PH-like_dom_sf"/>
</dbReference>
<sequence>MGEEHLAIDPSDRAVEQAIVALKKGAHLLKYGRRGKPKFYPLRLSADEKFLIWYSGEKENQLRLSSITNIIRGQSTVILQPEMESQCISLIYGNGERTLDLICKDKMQAATWFVGLRAVISRTHHHRMVDPLKNKRDAHSCISSPVGYMRRKQNLGLSAKTIRPSQVRSLAGSPTQSFSERCFTEGLSCSSESFFSESSLLSVHNVMDNVTSCSSYFEPDDLSQKRASCAGTEVQTDMLAPLLSSSNESRPFGKNVLRDVFIWGEGAERGCLGDGEVKLDALSPKLLESTVMLDVQAISIGRSHASLVTKQGEVFCWGEGKNGRLGHKLDMDTARPKQVDSLNGVRVKSVTCGEYQTCALTFSGELYTWGDNSFGAELVGEEKKRSHWLPSRVCGSLDGVKVSYVACAEWHTAIVSTSGQLFTYGDGTFGVLGHGNLQCVARPKEVESLRGLWVKCVACGPWHTAAVVEIIVDRLKFNNPGGKLFTWGDGDKGRLGHPGEERTLLPTCVAKLVDHDFVQVSCASTITIALSSIGKVYTMGSAVHGQLGNPEAKDKSLVLVQGKLREEFITEISSGSYHVAVLTSRGSVYTWGKGANGQLGLGDTKDRSWPTLVESLRDRQVEHIACGSSTTAAICLHKSASSTDQSACRGCSMSFGITRKKQNCYNCGLLFCRTCCSKKTTNASLAPDKTKAFRVCDPCFYLLQRIAQSSRPSKLENQSPRPLPITQKAVTHEKVEREEANTTSSRMMSTKKYLTENNQCFERRAVNSVGESRQFSDPVTSLLDSFPRWGQVPCPEIFRRDYGQMRTQNPHARNSLASSSPTYLQQIPLVPKIVPSTGLTMGEDLPESDKILLEEVCKLRTQVENLKRLCETRKEKIQESQQKVEEAWSVAKEEASKSKAAKEVIKALTSRLQAMSESFFPGTETNVQAVANVLQTTSTYSDSQNHISGHRVVVPLANAQIEDRNVDSLCGSPIVFSSTLRSLYNKENNVDSRSAEESCKEADHGQAGLRTSKVEWVEQYQLGVFITLTVLPNGKKGLKRVRFSRKKFTEKEAKKWWEENQLSVYKKYDVEGYENLNQGLLKK</sequence>
<dbReference type="PANTHER" id="PTHR22870">
    <property type="entry name" value="REGULATOR OF CHROMOSOME CONDENSATION"/>
    <property type="match status" value="1"/>
</dbReference>
<organism evidence="9 10">
    <name type="scientific">Datura stramonium</name>
    <name type="common">Jimsonweed</name>
    <name type="synonym">Common thornapple</name>
    <dbReference type="NCBI Taxonomy" id="4076"/>
    <lineage>
        <taxon>Eukaryota</taxon>
        <taxon>Viridiplantae</taxon>
        <taxon>Streptophyta</taxon>
        <taxon>Embryophyta</taxon>
        <taxon>Tracheophyta</taxon>
        <taxon>Spermatophyta</taxon>
        <taxon>Magnoliopsida</taxon>
        <taxon>eudicotyledons</taxon>
        <taxon>Gunneridae</taxon>
        <taxon>Pentapetalae</taxon>
        <taxon>asterids</taxon>
        <taxon>lamiids</taxon>
        <taxon>Solanales</taxon>
        <taxon>Solanaceae</taxon>
        <taxon>Solanoideae</taxon>
        <taxon>Datureae</taxon>
        <taxon>Datura</taxon>
    </lineage>
</organism>
<feature type="repeat" description="RCC1" evidence="6">
    <location>
        <begin position="534"/>
        <end position="585"/>
    </location>
</feature>
<feature type="repeat" description="RCC1" evidence="6">
    <location>
        <begin position="364"/>
        <end position="418"/>
    </location>
</feature>
<evidence type="ECO:0000259" key="7">
    <source>
        <dbReference type="PROSITE" id="PS50178"/>
    </source>
</evidence>
<keyword evidence="10" id="KW-1185">Reference proteome</keyword>
<dbReference type="Pfam" id="PF01363">
    <property type="entry name" value="FYVE"/>
    <property type="match status" value="1"/>
</dbReference>
<dbReference type="Pfam" id="PF16457">
    <property type="entry name" value="PH_12"/>
    <property type="match status" value="1"/>
</dbReference>
<feature type="domain" description="BRX" evidence="8">
    <location>
        <begin position="1014"/>
        <end position="1069"/>
    </location>
</feature>
<evidence type="ECO:0000256" key="6">
    <source>
        <dbReference type="PROSITE-ProRule" id="PRU00235"/>
    </source>
</evidence>
<feature type="repeat" description="RCC1" evidence="6">
    <location>
        <begin position="586"/>
        <end position="637"/>
    </location>
</feature>
<dbReference type="Pfam" id="PF13713">
    <property type="entry name" value="BRX_N"/>
    <property type="match status" value="1"/>
</dbReference>
<dbReference type="InterPro" id="IPR000408">
    <property type="entry name" value="Reg_chr_condens"/>
</dbReference>
<evidence type="ECO:0000256" key="5">
    <source>
        <dbReference type="PROSITE-ProRule" id="PRU00091"/>
    </source>
</evidence>
<dbReference type="SUPFAM" id="SSF50729">
    <property type="entry name" value="PH domain-like"/>
    <property type="match status" value="1"/>
</dbReference>
<keyword evidence="2" id="KW-0677">Repeat</keyword>
<gene>
    <name evidence="9" type="ORF">HAX54_007737</name>
</gene>
<feature type="repeat" description="RCC1" evidence="6">
    <location>
        <begin position="419"/>
        <end position="470"/>
    </location>
</feature>
<evidence type="ECO:0000313" key="10">
    <source>
        <dbReference type="Proteomes" id="UP000823775"/>
    </source>
</evidence>
<dbReference type="EMBL" id="JACEIK010000014">
    <property type="protein sequence ID" value="MCD7446425.1"/>
    <property type="molecule type" value="Genomic_DNA"/>
</dbReference>
<dbReference type="SUPFAM" id="SSF57903">
    <property type="entry name" value="FYVE/PHD zinc finger"/>
    <property type="match status" value="1"/>
</dbReference>
<dbReference type="InterPro" id="IPR013591">
    <property type="entry name" value="Brevis_radix_dom"/>
</dbReference>
<dbReference type="CDD" id="cd13365">
    <property type="entry name" value="PH_PLC_plant-like"/>
    <property type="match status" value="1"/>
</dbReference>
<dbReference type="Gene3D" id="2.30.29.30">
    <property type="entry name" value="Pleckstrin-homology domain (PH domain)/Phosphotyrosine-binding domain (PTB)"/>
    <property type="match status" value="1"/>
</dbReference>
<keyword evidence="4" id="KW-0862">Zinc</keyword>
<reference evidence="9 10" key="1">
    <citation type="journal article" date="2021" name="BMC Genomics">
        <title>Datura genome reveals duplications of psychoactive alkaloid biosynthetic genes and high mutation rate following tissue culture.</title>
        <authorList>
            <person name="Rajewski A."/>
            <person name="Carter-House D."/>
            <person name="Stajich J."/>
            <person name="Litt A."/>
        </authorList>
    </citation>
    <scope>NUCLEOTIDE SEQUENCE [LARGE SCALE GENOMIC DNA]</scope>
    <source>
        <strain evidence="9">AR-01</strain>
    </source>
</reference>
<dbReference type="InterPro" id="IPR027988">
    <property type="entry name" value="BRX_N"/>
</dbReference>
<dbReference type="InterPro" id="IPR051210">
    <property type="entry name" value="Ub_ligase/GEF_domain"/>
</dbReference>
<dbReference type="PRINTS" id="PR00633">
    <property type="entry name" value="RCCNDNSATION"/>
</dbReference>
<evidence type="ECO:0000259" key="8">
    <source>
        <dbReference type="PROSITE" id="PS51514"/>
    </source>
</evidence>
<comment type="caution">
    <text evidence="9">The sequence shown here is derived from an EMBL/GenBank/DDBJ whole genome shotgun (WGS) entry which is preliminary data.</text>
</comment>
<feature type="repeat" description="RCC1" evidence="6">
    <location>
        <begin position="258"/>
        <end position="311"/>
    </location>
</feature>
<evidence type="ECO:0000313" key="9">
    <source>
        <dbReference type="EMBL" id="MCD7446425.1"/>
    </source>
</evidence>
<evidence type="ECO:0000256" key="3">
    <source>
        <dbReference type="ARBA" id="ARBA00022771"/>
    </source>
</evidence>
<dbReference type="InterPro" id="IPR013083">
    <property type="entry name" value="Znf_RING/FYVE/PHD"/>
</dbReference>
<keyword evidence="3 5" id="KW-0863">Zinc-finger</keyword>
<dbReference type="SMART" id="SM00064">
    <property type="entry name" value="FYVE"/>
    <property type="match status" value="1"/>
</dbReference>
<dbReference type="CDD" id="cd00065">
    <property type="entry name" value="FYVE_like_SF"/>
    <property type="match status" value="1"/>
</dbReference>
<dbReference type="PROSITE" id="PS50178">
    <property type="entry name" value="ZF_FYVE"/>
    <property type="match status" value="1"/>
</dbReference>
<dbReference type="PROSITE" id="PS51514">
    <property type="entry name" value="BRX"/>
    <property type="match status" value="1"/>
</dbReference>
<dbReference type="InterPro" id="IPR000306">
    <property type="entry name" value="Znf_FYVE"/>
</dbReference>
<feature type="repeat" description="RCC1" evidence="6">
    <location>
        <begin position="312"/>
        <end position="363"/>
    </location>
</feature>